<dbReference type="SUPFAM" id="SSF48726">
    <property type="entry name" value="Immunoglobulin"/>
    <property type="match status" value="29"/>
</dbReference>
<proteinExistence type="inferred from homology"/>
<dbReference type="InterPro" id="IPR003598">
    <property type="entry name" value="Ig_sub2"/>
</dbReference>
<dbReference type="PANTHER" id="PTHR35971">
    <property type="entry name" value="SI:DKEY-31G6.6"/>
    <property type="match status" value="1"/>
</dbReference>
<evidence type="ECO:0000256" key="10">
    <source>
        <dbReference type="ARBA" id="ARBA00023157"/>
    </source>
</evidence>
<dbReference type="FunFam" id="2.60.40.10:FF:000022">
    <property type="entry name" value="Cardiac titin"/>
    <property type="match status" value="5"/>
</dbReference>
<dbReference type="FunFam" id="2.60.40.10:FF:001200">
    <property type="entry name" value="Titin a"/>
    <property type="match status" value="1"/>
</dbReference>
<evidence type="ECO:0000256" key="9">
    <source>
        <dbReference type="ARBA" id="ARBA00023054"/>
    </source>
</evidence>
<reference evidence="15" key="2">
    <citation type="submission" date="2025-08" db="UniProtKB">
        <authorList>
            <consortium name="Ensembl"/>
        </authorList>
    </citation>
    <scope>IDENTIFICATION</scope>
</reference>
<dbReference type="Ensembl" id="ENSATET00000075016.1">
    <property type="protein sequence ID" value="ENSATEP00000072689.1"/>
    <property type="gene ID" value="ENSATEG00000012618.3"/>
</dbReference>
<keyword evidence="10" id="KW-1015">Disulfide bond</keyword>
<dbReference type="FunFam" id="2.60.40.10:FF:001430">
    <property type="entry name" value="titin isoform X1"/>
    <property type="match status" value="1"/>
</dbReference>
<keyword evidence="11" id="KW-0539">Nucleus</keyword>
<feature type="domain" description="Ig-like" evidence="14">
    <location>
        <begin position="104"/>
        <end position="192"/>
    </location>
</feature>
<name>A0AAQ6ICB4_ANATE</name>
<dbReference type="GO" id="GO:0005634">
    <property type="term" value="C:nucleus"/>
    <property type="evidence" value="ECO:0007669"/>
    <property type="project" value="UniProtKB-SubCell"/>
</dbReference>
<feature type="domain" description="Ig-like" evidence="14">
    <location>
        <begin position="2750"/>
        <end position="2838"/>
    </location>
</feature>
<dbReference type="InterPro" id="IPR003599">
    <property type="entry name" value="Ig_sub"/>
</dbReference>
<dbReference type="FunFam" id="2.60.40.10:FF:000629">
    <property type="entry name" value="Titin b"/>
    <property type="match status" value="1"/>
</dbReference>
<evidence type="ECO:0000256" key="5">
    <source>
        <dbReference type="ARBA" id="ARBA00022553"/>
    </source>
</evidence>
<sequence length="3336" mass="371747">MSTQAPTFTQPLQSVVALEGSAATFEAQVSGSPVPEVSWFRDGQVLSTAALPGVQISFSDGRAVLRIPAVTAAHSGRFSVRATNGAGQATSTAELLVTAETAPPNFLQRLQSTTVRQGSQVRLDVRVTGIPTPVVKFYREGAEIQSSADFKILQEGDLYSLLIAEAFPEDSGTYSVTATNSSGRATSTAELLVQGEEAVPTKKSKMIVSTSQMATSRTGVQRKLEASFQATTKMEMYGEGGVMIQHLAHKTPPRVPPKPTSKSPPSFVSKVTGGRQQSPSPVRHVKGPTPTPVRSVSPSARLSVSPIRPVKSPVMTRKQVSASAEVLPPWKQGDFVAETSYTTLTSMTSVSSAAQLHMEKHWEQQVAATREEAAAVPTRAQEPIVPPTLNAGLKNLTVTEGESVTLECQISGHPAPVVMWFREDYKIESSIDFQISYENSFARLVIREAFAEDSGRFTCTATSEAGTVSTSCYLLVKVSEEVESREETSVSEIGITQEKIVSVETKEQTVAEVTTGESAAPSFIKKPTVQKLVEGGSVVFECQVGGNPKPHIIWKKNGVPLTTGYRYKVAYKRDTGECRLEISMTFADDAGEYSIFAKNPHGEASSSANLLEEEEYEAYMKQHDMTYKTEVTTAVVQEPSVVVTQYEMEQRKVTTPMSFVSETEFLISAFEERIIQEIELRIMRITYRELVTEDGELMVTAADDEVVQPAFDTPVKNYRIMEGMGVTFHCKMAGNPLPKIAWYKDGQRIRPGGRYQIEVLQDGRASLRLPVVLPEDEGVYTAFATNMKGNAVSSGKLYVEPSGAVTPQRYTPQSAVQRIRSTSPRSLSRSPGRSSSRSPGRSPARRLDETDEAQLERLYKPVFVMKPSSIKCSEGQTARFDLKVVGRPMPDTYWFHNGQQVVSDYTHKIVIKEDGTQSLIIVPAMPQDSGEWTVVAQNRAGRTSVSVNLTVDARESLARPQFVEKLKNMTVKEGTLVELAVRAIGNPLPDIVWLKNSDIITSHKHPHIKIDGTKGEAKFQIPSAAGSDSAWYTATAINKAGRDTTRCRVNVEVDFTAPQAERKLIIPKGTYKAKEIAAPELEPLHLRYGQEQWEEGDLYDKEKQQKPVFKKKLTSIRMKRFGPAHFECRLTPIGDPTMVVEWLHDGKPLAAANRLRMVNEFGYCSLDYEVAYARDSGVITCRATNKFGVDQTSATLIVKDEKGLVEETQLPEGRKGAHRIDEIERLAHEGGPSGVSADEESEKTKPEIVLLPEPARVLEGDIARFRCRVTGYPAPKVNWYLNGQLIRKSKRYRLRYDGIYYLEIVDIKSYDSGEVRVVADNPLGTAEHTVKLEIQQKEDFRSVLRRAPEKAAESPFEPGRVGFDVVKVDRPAEVTQDREIVKLRKTQRIVHEKTSEESEELKSKFKRRTEEGFYESISAVEFKSRKRDDSYEDLLKKTKEELLHHMKEKEEAERRRMEEQGKVTIPTIKPERVQLSPSMEAPKILERITSKTVAPTDEVRFRVRVVGRPEPECQWFKNGIQLEKSDRIYWYWPEDHVCELVVRDVTVEDSASIMVKAMNVAGEASSHAFLLVQAKAAVSFTQNLEEASANEKDTMVTFECETSEPFVKVRWLKNNVEIFSGDKYRMHSDRKVHFLSVLMIEMRDDAEYSCVLVDDENIRTSARLHVEGAPLELIKLLENIEVPETFAGEFEVELSREDAEGSWFFGDKELSPSSKYIMSSRRGRHTLSVKDVRKEDQGKYTFVCGELRTSASLKMKLRPVTLMQPLTDLTVCEGDIAQMEVRFSQENVEGTWMKNGQAISASDRVHIVIDKQVHKLLVENVTREDAASYSFMVPAQDISTSGKLSVQTIDIVIPLKDVSSIEGTKAVLEAKISAQDISSVKWFHNDKLLIPSDRVQMVTKGAKQRLVFTRTHASDEGQYKLVVGKVDTSCSLTVEQVHIVKHMEDKVCSESQNVTFTVEVSHPGIDPLWTFRKQQLKPGPKCKIESKGKVHSLSVIDAMKDEEGDYMFHAGEKTSCAQLTVSGGAITRPLQDVTVAESQTAELECEVANAHAEGKWLKEGQSVDFNENVVSEVNGAVRRLIIIITRPQDVGEYTYQVANSKTTANLRVEAVKIKKTLRNQTVTETQEAVFTLELTHPDVKGSQWIKNGVELQNSDKYEITSEGVVHTLKVKNCNAQDETVYSFKLGKLSANARLNVETIKIVKKIKDVTSLLDGTASFEMSLSHDNIPVRWMFKGVELKSSDKCKILSERKAHKLILQNVDSSSAGEYTAVVGHLQCSAVLTVEALRVTKPMKNVEVPETHVATFECEVSHFNVPSTWLKDGVEIEMSEKFRIVVQGKLHQLKIMNTSRDDSAEYTFVCGNDRVSATLTVSPVLITSMLKDLNAQERDTITFEVTVNYEGVTYKWLKNGVEIKSSDRCQVRSRQLTHSLTIRNVHFGDGGEYQFVAGSAATAANLFVEARVIEFTKKIKDIKITEKKKAIFECEVSEPNIQVMWMKDGQELDLSEERYVVTAEKYVHRLMIQTVRMSDAGEYSVVAGSNVSKAHLTVEGRDIRISEPAEREITVLEKHRATFEFEVNEDDVEGRWLRNGVEIQFSVEERFSYVAIRKLHRLTISETYRSDAGEYTFIAGKNRSTMHLRVNIPEPPQIVRHMEPQSVEAGKPARFSVQVSGVPQPQVFWYKNSQTLSPGFKCKFLHDGNEHTLLLIEVFPEDAAIYNCEAKNDYGTATSTATLNVEVSEVVSPDSAAPVAPPVVISPITSTSALEGEPARFQCRVRGDDVKISWFHKEKEIKQSEFFRMSQFDDSCQLEISRVYPEDEGEYTCVATNNAGTASCSATLTLDVSHVREQIETKIEQEVKVPPVFRQKITPLEINVGSHAKFECEIEDAPSVTFKWYKSGIEIKQSEKYRILSLHTSSSLELLNPVKADSGEYTCKASNQHGTDSCTASLIVTEPPEFVLKLPATKFVKQGESLRLECKVSGTTPLKVTWYKHDAKVMDGGNNRMSFVESVAVLELLSTSFDDDGVYTCEVQNDAGSVSCSTTLNIKDPPSFVKVPQPVEGLKGKDVSLYCEISGTAPFQITWFKDRKPLMESRKYKMVSEGSSTTLHVIGIESSDAGDYECKVSNSVGSDTCQTSVKLREPPSFVKKLSNMTVVLGEEVTLVATVKGSEPITVSWVQDKDHILRDGENRKITFQNNQVALKVFKADATTAGKYTCQIRNDAGSVECFANLTVLEPATIVDKPDALSVTAGDMAALEVKVCGTPELIPKWFKDGVELASGRKYKISFSRMISSLNVLSAEKMDSGEYTFEVMNEVGKDLSKINLTVLGWFLFPTWSLRI</sequence>
<dbReference type="SMART" id="SM00408">
    <property type="entry name" value="IGc2"/>
    <property type="match status" value="20"/>
</dbReference>
<dbReference type="FunFam" id="2.60.40.10:FF:000714">
    <property type="entry name" value="Titin novex-3"/>
    <property type="match status" value="2"/>
</dbReference>
<feature type="domain" description="Ig-like" evidence="14">
    <location>
        <begin position="521"/>
        <end position="611"/>
    </location>
</feature>
<evidence type="ECO:0000256" key="3">
    <source>
        <dbReference type="ARBA" id="ARBA00006692"/>
    </source>
</evidence>
<dbReference type="GO" id="GO:0005524">
    <property type="term" value="F:ATP binding"/>
    <property type="evidence" value="ECO:0007669"/>
    <property type="project" value="UniProtKB-KW"/>
</dbReference>
<accession>A0AAQ6ICB4</accession>
<keyword evidence="4" id="KW-0963">Cytoplasm</keyword>
<feature type="domain" description="Ig-like" evidence="14">
    <location>
        <begin position="2284"/>
        <end position="2369"/>
    </location>
</feature>
<feature type="domain" description="Ig-like" evidence="14">
    <location>
        <begin position="861"/>
        <end position="950"/>
    </location>
</feature>
<feature type="domain" description="Ig-like" evidence="14">
    <location>
        <begin position="3233"/>
        <end position="3317"/>
    </location>
</feature>
<dbReference type="SMART" id="SM00406">
    <property type="entry name" value="IGv"/>
    <property type="match status" value="5"/>
</dbReference>
<dbReference type="FunFam" id="2.60.40.10:FF:001382">
    <property type="entry name" value="titin isoform X1"/>
    <property type="match status" value="1"/>
</dbReference>
<keyword evidence="5" id="KW-0597">Phosphoprotein</keyword>
<dbReference type="CDD" id="cd00096">
    <property type="entry name" value="Ig"/>
    <property type="match status" value="4"/>
</dbReference>
<feature type="domain" description="Ig-like" evidence="14">
    <location>
        <begin position="6"/>
        <end position="98"/>
    </location>
</feature>
<dbReference type="InterPro" id="IPR036179">
    <property type="entry name" value="Ig-like_dom_sf"/>
</dbReference>
<keyword evidence="9" id="KW-0175">Coiled coil</keyword>
<evidence type="ECO:0000313" key="15">
    <source>
        <dbReference type="Ensembl" id="ENSATEP00000072689.1"/>
    </source>
</evidence>
<feature type="domain" description="Ig-like" evidence="14">
    <location>
        <begin position="2859"/>
        <end position="2950"/>
    </location>
</feature>
<evidence type="ECO:0000256" key="2">
    <source>
        <dbReference type="ARBA" id="ARBA00004496"/>
    </source>
</evidence>
<dbReference type="PANTHER" id="PTHR35971:SF5">
    <property type="entry name" value="OBSCURIN LIKE CYTOSKELETAL ADAPTOR 1"/>
    <property type="match status" value="1"/>
</dbReference>
<evidence type="ECO:0000256" key="6">
    <source>
        <dbReference type="ARBA" id="ARBA00022737"/>
    </source>
</evidence>
<feature type="domain" description="Ig-like" evidence="14">
    <location>
        <begin position="1576"/>
        <end position="1665"/>
    </location>
</feature>
<dbReference type="GO" id="GO:0055013">
    <property type="term" value="P:cardiac muscle cell development"/>
    <property type="evidence" value="ECO:0007669"/>
    <property type="project" value="UniProtKB-ARBA"/>
</dbReference>
<dbReference type="Gene3D" id="2.60.40.10">
    <property type="entry name" value="Immunoglobulins"/>
    <property type="match status" value="29"/>
</dbReference>
<feature type="domain" description="Ig-like" evidence="14">
    <location>
        <begin position="2017"/>
        <end position="2107"/>
    </location>
</feature>
<feature type="compositionally biased region" description="Low complexity" evidence="13">
    <location>
        <begin position="260"/>
        <end position="272"/>
    </location>
</feature>
<evidence type="ECO:0000256" key="7">
    <source>
        <dbReference type="ARBA" id="ARBA00022741"/>
    </source>
</evidence>
<keyword evidence="6" id="KW-0677">Repeat</keyword>
<dbReference type="GO" id="GO:0031674">
    <property type="term" value="C:I band"/>
    <property type="evidence" value="ECO:0007669"/>
    <property type="project" value="UniProtKB-ARBA"/>
</dbReference>
<dbReference type="InterPro" id="IPR007110">
    <property type="entry name" value="Ig-like_dom"/>
</dbReference>
<feature type="region of interest" description="Disordered" evidence="13">
    <location>
        <begin position="803"/>
        <end position="851"/>
    </location>
</feature>
<feature type="domain" description="Ig-like" evidence="14">
    <location>
        <begin position="3047"/>
        <end position="3135"/>
    </location>
</feature>
<dbReference type="FunFam" id="2.60.40.10:FF:000697">
    <property type="entry name" value="titin isoform X1"/>
    <property type="match status" value="1"/>
</dbReference>
<feature type="region of interest" description="Disordered" evidence="13">
    <location>
        <begin position="249"/>
        <end position="303"/>
    </location>
</feature>
<comment type="similarity">
    <text evidence="3">Belongs to the protein kinase superfamily. CAMK Ser/Thr protein kinase family.</text>
</comment>
<evidence type="ECO:0000259" key="14">
    <source>
        <dbReference type="PROSITE" id="PS50835"/>
    </source>
</evidence>
<feature type="domain" description="Ig-like" evidence="14">
    <location>
        <begin position="2372"/>
        <end position="2442"/>
    </location>
</feature>
<keyword evidence="12" id="KW-0393">Immunoglobulin domain</keyword>
<feature type="domain" description="Ig-like" evidence="14">
    <location>
        <begin position="2645"/>
        <end position="2733"/>
    </location>
</feature>
<dbReference type="FunFam" id="2.60.40.10:FF:000792">
    <property type="entry name" value="titin isoform X1"/>
    <property type="match status" value="1"/>
</dbReference>
<dbReference type="FunFam" id="2.60.40.10:FF:001213">
    <property type="entry name" value="titin isoform X1"/>
    <property type="match status" value="2"/>
</dbReference>
<dbReference type="InterPro" id="IPR052385">
    <property type="entry name" value="Obscurin/Obscurin-like_Reg"/>
</dbReference>
<feature type="domain" description="Ig-like" evidence="14">
    <location>
        <begin position="2953"/>
        <end position="3042"/>
    </location>
</feature>
<keyword evidence="7" id="KW-0547">Nucleotide-binding</keyword>
<dbReference type="FunFam" id="2.60.40.10:FF:000476">
    <property type="entry name" value="titin isoform X1"/>
    <property type="match status" value="1"/>
</dbReference>
<feature type="domain" description="Ig-like" evidence="14">
    <location>
        <begin position="387"/>
        <end position="469"/>
    </location>
</feature>
<dbReference type="Proteomes" id="UP000265040">
    <property type="component" value="Chromosome 21"/>
</dbReference>
<feature type="domain" description="Ig-like" evidence="14">
    <location>
        <begin position="2459"/>
        <end position="2546"/>
    </location>
</feature>
<keyword evidence="8" id="KW-0067">ATP-binding</keyword>
<comment type="subcellular location">
    <subcellularLocation>
        <location evidence="2">Cytoplasm</location>
    </subcellularLocation>
    <subcellularLocation>
        <location evidence="1">Nucleus</location>
    </subcellularLocation>
</comment>
<dbReference type="FunFam" id="2.60.40.10:FF:000981">
    <property type="entry name" value="Titin a"/>
    <property type="match status" value="1"/>
</dbReference>
<feature type="domain" description="Ig-like" evidence="14">
    <location>
        <begin position="1107"/>
        <end position="1197"/>
    </location>
</feature>
<evidence type="ECO:0000256" key="13">
    <source>
        <dbReference type="SAM" id="MobiDB-lite"/>
    </source>
</evidence>
<dbReference type="InterPro" id="IPR013098">
    <property type="entry name" value="Ig_I-set"/>
</dbReference>
<evidence type="ECO:0000256" key="8">
    <source>
        <dbReference type="ARBA" id="ARBA00022840"/>
    </source>
</evidence>
<reference evidence="15 16" key="1">
    <citation type="submission" date="2021-04" db="EMBL/GenBank/DDBJ databases">
        <authorList>
            <consortium name="Wellcome Sanger Institute Data Sharing"/>
        </authorList>
    </citation>
    <scope>NUCLEOTIDE SEQUENCE [LARGE SCALE GENOMIC DNA]</scope>
</reference>
<feature type="domain" description="Ig-like" evidence="14">
    <location>
        <begin position="960"/>
        <end position="1050"/>
    </location>
</feature>
<feature type="compositionally biased region" description="Low complexity" evidence="13">
    <location>
        <begin position="818"/>
        <end position="842"/>
    </location>
</feature>
<organism evidence="15 16">
    <name type="scientific">Anabas testudineus</name>
    <name type="common">Climbing perch</name>
    <name type="synonym">Anthias testudineus</name>
    <dbReference type="NCBI Taxonomy" id="64144"/>
    <lineage>
        <taxon>Eukaryota</taxon>
        <taxon>Metazoa</taxon>
        <taxon>Chordata</taxon>
        <taxon>Craniata</taxon>
        <taxon>Vertebrata</taxon>
        <taxon>Euteleostomi</taxon>
        <taxon>Actinopterygii</taxon>
        <taxon>Neopterygii</taxon>
        <taxon>Teleostei</taxon>
        <taxon>Neoteleostei</taxon>
        <taxon>Acanthomorphata</taxon>
        <taxon>Anabantaria</taxon>
        <taxon>Anabantiformes</taxon>
        <taxon>Anabantoidei</taxon>
        <taxon>Anabantidae</taxon>
        <taxon>Anabas</taxon>
    </lineage>
</organism>
<dbReference type="FunFam" id="2.60.40.10:FF:000779">
    <property type="entry name" value="Titin b"/>
    <property type="match status" value="1"/>
</dbReference>
<feature type="domain" description="Ig-like" evidence="14">
    <location>
        <begin position="1759"/>
        <end position="1845"/>
    </location>
</feature>
<feature type="domain" description="Ig-like" evidence="14">
    <location>
        <begin position="709"/>
        <end position="793"/>
    </location>
</feature>
<evidence type="ECO:0000256" key="4">
    <source>
        <dbReference type="ARBA" id="ARBA00022490"/>
    </source>
</evidence>
<evidence type="ECO:0000256" key="1">
    <source>
        <dbReference type="ARBA" id="ARBA00004123"/>
    </source>
</evidence>
<dbReference type="FunFam" id="2.60.40.10:FF:000050">
    <property type="entry name" value="Titin isoform B"/>
    <property type="match status" value="7"/>
</dbReference>
<evidence type="ECO:0000256" key="11">
    <source>
        <dbReference type="ARBA" id="ARBA00023242"/>
    </source>
</evidence>
<feature type="domain" description="Ig-like" evidence="14">
    <location>
        <begin position="1246"/>
        <end position="1335"/>
    </location>
</feature>
<reference evidence="15" key="3">
    <citation type="submission" date="2025-09" db="UniProtKB">
        <authorList>
            <consortium name="Ensembl"/>
        </authorList>
    </citation>
    <scope>IDENTIFICATION</scope>
</reference>
<dbReference type="PROSITE" id="PS50835">
    <property type="entry name" value="IG_LIKE"/>
    <property type="match status" value="22"/>
</dbReference>
<dbReference type="FunFam" id="2.60.40.10:FF:000659">
    <property type="entry name" value="titin isoform X1"/>
    <property type="match status" value="1"/>
</dbReference>
<keyword evidence="16" id="KW-1185">Reference proteome</keyword>
<dbReference type="FunFam" id="2.60.40.10:FF:000147">
    <property type="entry name" value="Myosin light chain kinase"/>
    <property type="match status" value="1"/>
</dbReference>
<dbReference type="SMART" id="SM00409">
    <property type="entry name" value="IG"/>
    <property type="match status" value="29"/>
</dbReference>
<protein>
    <recommendedName>
        <fullName evidence="14">Ig-like domain-containing protein</fullName>
    </recommendedName>
</protein>
<dbReference type="InterPro" id="IPR013106">
    <property type="entry name" value="Ig_V-set"/>
</dbReference>
<evidence type="ECO:0000256" key="12">
    <source>
        <dbReference type="ARBA" id="ARBA00023319"/>
    </source>
</evidence>
<dbReference type="GO" id="GO:0003007">
    <property type="term" value="P:heart morphogenesis"/>
    <property type="evidence" value="ECO:0007669"/>
    <property type="project" value="UniProtKB-ARBA"/>
</dbReference>
<dbReference type="InterPro" id="IPR013783">
    <property type="entry name" value="Ig-like_fold"/>
</dbReference>
<dbReference type="Pfam" id="PF07679">
    <property type="entry name" value="I-set"/>
    <property type="match status" value="27"/>
</dbReference>
<dbReference type="FunFam" id="2.60.40.10:FF:001328">
    <property type="entry name" value="titin isoform X1"/>
    <property type="match status" value="1"/>
</dbReference>
<dbReference type="FunFam" id="2.60.40.10:FF:000107">
    <property type="entry name" value="Myosin, light chain kinase a"/>
    <property type="match status" value="1"/>
</dbReference>
<feature type="domain" description="Ig-like" evidence="14">
    <location>
        <begin position="3140"/>
        <end position="3229"/>
    </location>
</feature>
<dbReference type="GeneTree" id="ENSGT01110000267173"/>
<evidence type="ECO:0000313" key="16">
    <source>
        <dbReference type="Proteomes" id="UP000265040"/>
    </source>
</evidence>